<organism evidence="1 2">
    <name type="scientific">Petralouisia muris</name>
    <dbReference type="NCBI Taxonomy" id="3032872"/>
    <lineage>
        <taxon>Bacteria</taxon>
        <taxon>Bacillati</taxon>
        <taxon>Bacillota</taxon>
        <taxon>Clostridia</taxon>
        <taxon>Lachnospirales</taxon>
        <taxon>Lachnospiraceae</taxon>
        <taxon>Petralouisia</taxon>
    </lineage>
</organism>
<name>A0AC61RPE8_9FIRM</name>
<accession>A0AC61RPE8</accession>
<evidence type="ECO:0000313" key="2">
    <source>
        <dbReference type="Proteomes" id="UP000304953"/>
    </source>
</evidence>
<dbReference type="Proteomes" id="UP000304953">
    <property type="component" value="Unassembled WGS sequence"/>
</dbReference>
<proteinExistence type="predicted"/>
<keyword evidence="2" id="KW-1185">Reference proteome</keyword>
<gene>
    <name evidence="1" type="ORF">E5329_25590</name>
</gene>
<protein>
    <submittedName>
        <fullName evidence="1">Uncharacterized protein</fullName>
    </submittedName>
</protein>
<dbReference type="EMBL" id="SRYA01000098">
    <property type="protein sequence ID" value="TGY88684.1"/>
    <property type="molecule type" value="Genomic_DNA"/>
</dbReference>
<sequence>MEKNVTEYQFGTIEDILRNSGAEPTEPDRTAEMDGGILLTSGIHVYLPRFEINVHEGFFCHMEDGQLEPLYFLTVIYDRTDKEFLYDAEENFVDTVHQWLKGKCTPEQLEQEPCEVKGIGEEFIHGKGIQTGGSGRNPVGDGTACRSAGRHHGKR</sequence>
<comment type="caution">
    <text evidence="1">The sequence shown here is derived from an EMBL/GenBank/DDBJ whole genome shotgun (WGS) entry which is preliminary data.</text>
</comment>
<reference evidence="1" key="1">
    <citation type="submission" date="2019-04" db="EMBL/GenBank/DDBJ databases">
        <title>Microbes associate with the intestines of laboratory mice.</title>
        <authorList>
            <person name="Navarre W."/>
            <person name="Wong E."/>
            <person name="Huang K."/>
            <person name="Tropini C."/>
            <person name="Ng K."/>
            <person name="Yu B."/>
        </authorList>
    </citation>
    <scope>NUCLEOTIDE SEQUENCE</scope>
    <source>
        <strain evidence="1">NM01_1-7b</strain>
    </source>
</reference>
<evidence type="ECO:0000313" key="1">
    <source>
        <dbReference type="EMBL" id="TGY88684.1"/>
    </source>
</evidence>